<protein>
    <recommendedName>
        <fullName evidence="3">Macrophage migration inhibitory factor family protein</fullName>
    </recommendedName>
</protein>
<dbReference type="InterPro" id="IPR001398">
    <property type="entry name" value="Macrophage_inhib_fac"/>
</dbReference>
<keyword evidence="2" id="KW-1185">Reference proteome</keyword>
<proteinExistence type="predicted"/>
<dbReference type="AlphaFoldDB" id="A0A937FIJ6"/>
<name>A0A937FIJ6_9CLOT</name>
<comment type="caution">
    <text evidence="1">The sequence shown here is derived from an EMBL/GenBank/DDBJ whole genome shotgun (WGS) entry which is preliminary data.</text>
</comment>
<sequence>MPFINSKVSVKLSKEKEEVIKDRLGKAIEIIPGKSENWLMLGFEDNYKLYFKGENLEKGAFIEVKIFGKASKEAYNKLTTAICDIFYEELAIPVDKIYVKYEEVDNWGWNGSNF</sequence>
<gene>
    <name evidence="1" type="ORF">JK634_20185</name>
</gene>
<dbReference type="InterPro" id="IPR014347">
    <property type="entry name" value="Tautomerase/MIF_sf"/>
</dbReference>
<evidence type="ECO:0000313" key="2">
    <source>
        <dbReference type="Proteomes" id="UP000623681"/>
    </source>
</evidence>
<dbReference type="Proteomes" id="UP000623681">
    <property type="component" value="Unassembled WGS sequence"/>
</dbReference>
<dbReference type="RefSeq" id="WP_202769573.1">
    <property type="nucleotide sequence ID" value="NZ_JAESWA010000029.1"/>
</dbReference>
<evidence type="ECO:0008006" key="3">
    <source>
        <dbReference type="Google" id="ProtNLM"/>
    </source>
</evidence>
<reference evidence="1" key="1">
    <citation type="submission" date="2021-01" db="EMBL/GenBank/DDBJ databases">
        <title>Genome public.</title>
        <authorList>
            <person name="Liu C."/>
            <person name="Sun Q."/>
        </authorList>
    </citation>
    <scope>NUCLEOTIDE SEQUENCE</scope>
    <source>
        <strain evidence="1">YIM B02565</strain>
    </source>
</reference>
<organism evidence="1 2">
    <name type="scientific">Clostridium paridis</name>
    <dbReference type="NCBI Taxonomy" id="2803863"/>
    <lineage>
        <taxon>Bacteria</taxon>
        <taxon>Bacillati</taxon>
        <taxon>Bacillota</taxon>
        <taxon>Clostridia</taxon>
        <taxon>Eubacteriales</taxon>
        <taxon>Clostridiaceae</taxon>
        <taxon>Clostridium</taxon>
    </lineage>
</organism>
<dbReference type="SUPFAM" id="SSF55331">
    <property type="entry name" value="Tautomerase/MIF"/>
    <property type="match status" value="1"/>
</dbReference>
<dbReference type="EMBL" id="JAESWA010000029">
    <property type="protein sequence ID" value="MBL4934114.1"/>
    <property type="molecule type" value="Genomic_DNA"/>
</dbReference>
<evidence type="ECO:0000313" key="1">
    <source>
        <dbReference type="EMBL" id="MBL4934114.1"/>
    </source>
</evidence>
<dbReference type="Gene3D" id="3.30.429.10">
    <property type="entry name" value="Macrophage Migration Inhibitory Factor"/>
    <property type="match status" value="1"/>
</dbReference>
<accession>A0A937FIJ6</accession>
<dbReference type="Pfam" id="PF01187">
    <property type="entry name" value="MIF"/>
    <property type="match status" value="1"/>
</dbReference>